<protein>
    <submittedName>
        <fullName evidence="1">Uncharacterized protein</fullName>
    </submittedName>
</protein>
<dbReference type="AlphaFoldDB" id="A0A516GSL8"/>
<proteinExistence type="predicted"/>
<dbReference type="Proteomes" id="UP000319209">
    <property type="component" value="Chromosome"/>
</dbReference>
<dbReference type="OrthoDB" id="9808343at2"/>
<reference evidence="1 2" key="1">
    <citation type="submission" date="2019-07" db="EMBL/GenBank/DDBJ databases">
        <title>Genome sequencing for Formosa sp. PS13.</title>
        <authorList>
            <person name="Park S.-J."/>
        </authorList>
    </citation>
    <scope>NUCLEOTIDE SEQUENCE [LARGE SCALE GENOMIC DNA]</scope>
    <source>
        <strain evidence="1 2">PS13</strain>
    </source>
</reference>
<gene>
    <name evidence="1" type="ORF">FNB79_11225</name>
</gene>
<dbReference type="EMBL" id="CP041637">
    <property type="protein sequence ID" value="QDO94512.1"/>
    <property type="molecule type" value="Genomic_DNA"/>
</dbReference>
<dbReference type="RefSeq" id="WP_143381396.1">
    <property type="nucleotide sequence ID" value="NZ_CP041637.1"/>
</dbReference>
<keyword evidence="2" id="KW-1185">Reference proteome</keyword>
<organism evidence="1 2">
    <name type="scientific">Formosa sediminum</name>
    <dbReference type="NCBI Taxonomy" id="2594004"/>
    <lineage>
        <taxon>Bacteria</taxon>
        <taxon>Pseudomonadati</taxon>
        <taxon>Bacteroidota</taxon>
        <taxon>Flavobacteriia</taxon>
        <taxon>Flavobacteriales</taxon>
        <taxon>Flavobacteriaceae</taxon>
        <taxon>Formosa</taxon>
    </lineage>
</organism>
<sequence>MELTLQLKRLGKKKVKQVPFTLEKTPKNLEDLLIGCVKNQVETFNKKRLEVNVIGFLTPTEIQEQAQSGKVDFGEINNTDLANLDKAIENVLLAFKDGLFVVFVDDDEITDLKAPLELTSESVIAFIRMTFLVGTYW</sequence>
<name>A0A516GSL8_9FLAO</name>
<accession>A0A516GSL8</accession>
<evidence type="ECO:0000313" key="1">
    <source>
        <dbReference type="EMBL" id="QDO94512.1"/>
    </source>
</evidence>
<dbReference type="KEGG" id="fop:FNB79_11225"/>
<evidence type="ECO:0000313" key="2">
    <source>
        <dbReference type="Proteomes" id="UP000319209"/>
    </source>
</evidence>